<comment type="caution">
    <text evidence="1">The sequence shown here is derived from an EMBL/GenBank/DDBJ whole genome shotgun (WGS) entry which is preliminary data.</text>
</comment>
<dbReference type="EMBL" id="LSSM01005138">
    <property type="protein sequence ID" value="OMJ13316.1"/>
    <property type="molecule type" value="Genomic_DNA"/>
</dbReference>
<keyword evidence="2" id="KW-1185">Reference proteome</keyword>
<dbReference type="Proteomes" id="UP000187429">
    <property type="component" value="Unassembled WGS sequence"/>
</dbReference>
<evidence type="ECO:0000313" key="1">
    <source>
        <dbReference type="EMBL" id="OMJ13316.1"/>
    </source>
</evidence>
<name>A0A1R1XFE9_9FUNG</name>
<gene>
    <name evidence="1" type="ORF">AYI69_g9050</name>
</gene>
<organism evidence="1 2">
    <name type="scientific">Smittium culicis</name>
    <dbReference type="NCBI Taxonomy" id="133412"/>
    <lineage>
        <taxon>Eukaryota</taxon>
        <taxon>Fungi</taxon>
        <taxon>Fungi incertae sedis</taxon>
        <taxon>Zoopagomycota</taxon>
        <taxon>Kickxellomycotina</taxon>
        <taxon>Harpellomycetes</taxon>
        <taxon>Harpellales</taxon>
        <taxon>Legeriomycetaceae</taxon>
        <taxon>Smittium</taxon>
    </lineage>
</organism>
<dbReference type="AlphaFoldDB" id="A0A1R1XFE9"/>
<evidence type="ECO:0000313" key="2">
    <source>
        <dbReference type="Proteomes" id="UP000187429"/>
    </source>
</evidence>
<accession>A0A1R1XFE9</accession>
<sequence length="100" mass="11517">MVVPYYIRFEEMKASSQNSIDPVFRNGIVHTATSVNHDLNYDPEDDKRAFNKNNINTVVGIRNLRKVAYDFLEELIPLGMANQRSTFEAQGILNSVIERR</sequence>
<proteinExistence type="predicted"/>
<protein>
    <submittedName>
        <fullName evidence="1">Uncharacterized protein</fullName>
    </submittedName>
</protein>
<reference evidence="2" key="1">
    <citation type="submission" date="2017-01" db="EMBL/GenBank/DDBJ databases">
        <authorList>
            <person name="Wang Y."/>
            <person name="White M."/>
            <person name="Kvist S."/>
            <person name="Moncalvo J.-M."/>
        </authorList>
    </citation>
    <scope>NUCLEOTIDE SEQUENCE [LARGE SCALE GENOMIC DNA]</scope>
    <source>
        <strain evidence="2">ID-206-W2</strain>
    </source>
</reference>